<dbReference type="GO" id="GO:0003723">
    <property type="term" value="F:RNA binding"/>
    <property type="evidence" value="ECO:0007669"/>
    <property type="project" value="TreeGrafter"/>
</dbReference>
<evidence type="ECO:0000313" key="9">
    <source>
        <dbReference type="Proteomes" id="UP000229054"/>
    </source>
</evidence>
<dbReference type="PANTHER" id="PTHR21569:SF1">
    <property type="entry name" value="SMALL RIBOSOMAL SUBUNIT PROTEIN US9M"/>
    <property type="match status" value="1"/>
</dbReference>
<dbReference type="HAMAP" id="MF_00532_B">
    <property type="entry name" value="Ribosomal_uS9_B"/>
    <property type="match status" value="1"/>
</dbReference>
<dbReference type="SUPFAM" id="SSF54211">
    <property type="entry name" value="Ribosomal protein S5 domain 2-like"/>
    <property type="match status" value="1"/>
</dbReference>
<sequence length="167" mass="19059">MAEKKKTKTRPKKGEPKVKKVAKKRIKKKPAPSALKEEEKYLEAVGRRKTAIARIRLFTKGGKTFIVNGKPIEGYFPTFALQQIAKSALDAMKCLDKFRISAKVTGGGLNSQAEAVRHGITRALVLFNPDFRKRLKKAGFLKRDPRMRERKKFGLKRARRAPQWAKR</sequence>
<feature type="region of interest" description="Disordered" evidence="7">
    <location>
        <begin position="1"/>
        <end position="34"/>
    </location>
</feature>
<dbReference type="Pfam" id="PF00380">
    <property type="entry name" value="Ribosomal_S9"/>
    <property type="match status" value="1"/>
</dbReference>
<dbReference type="NCBIfam" id="NF001099">
    <property type="entry name" value="PRK00132.1"/>
    <property type="match status" value="1"/>
</dbReference>
<feature type="compositionally biased region" description="Basic residues" evidence="7">
    <location>
        <begin position="1"/>
        <end position="11"/>
    </location>
</feature>
<comment type="similarity">
    <text evidence="1 5 6">Belongs to the universal ribosomal protein uS9 family.</text>
</comment>
<accession>A0A2G9YSU3</accession>
<evidence type="ECO:0000256" key="5">
    <source>
        <dbReference type="HAMAP-Rule" id="MF_00532"/>
    </source>
</evidence>
<evidence type="ECO:0000256" key="1">
    <source>
        <dbReference type="ARBA" id="ARBA00005251"/>
    </source>
</evidence>
<dbReference type="GO" id="GO:0022627">
    <property type="term" value="C:cytosolic small ribosomal subunit"/>
    <property type="evidence" value="ECO:0007669"/>
    <property type="project" value="TreeGrafter"/>
</dbReference>
<dbReference type="GO" id="GO:0006412">
    <property type="term" value="P:translation"/>
    <property type="evidence" value="ECO:0007669"/>
    <property type="project" value="UniProtKB-UniRule"/>
</dbReference>
<dbReference type="FunFam" id="3.30.230.10:FF:000001">
    <property type="entry name" value="30S ribosomal protein S9"/>
    <property type="match status" value="1"/>
</dbReference>
<dbReference type="PANTHER" id="PTHR21569">
    <property type="entry name" value="RIBOSOMAL PROTEIN S9"/>
    <property type="match status" value="1"/>
</dbReference>
<dbReference type="InterPro" id="IPR000754">
    <property type="entry name" value="Ribosomal_uS9"/>
</dbReference>
<proteinExistence type="inferred from homology"/>
<dbReference type="AlphaFoldDB" id="A0A2G9YSU3"/>
<dbReference type="PROSITE" id="PS00360">
    <property type="entry name" value="RIBOSOMAL_S9"/>
    <property type="match status" value="1"/>
</dbReference>
<keyword evidence="2 5" id="KW-0689">Ribosomal protein</keyword>
<evidence type="ECO:0000256" key="7">
    <source>
        <dbReference type="SAM" id="MobiDB-lite"/>
    </source>
</evidence>
<dbReference type="GO" id="GO:0003735">
    <property type="term" value="F:structural constituent of ribosome"/>
    <property type="evidence" value="ECO:0007669"/>
    <property type="project" value="InterPro"/>
</dbReference>
<dbReference type="EMBL" id="PCRN01000053">
    <property type="protein sequence ID" value="PIP22310.1"/>
    <property type="molecule type" value="Genomic_DNA"/>
</dbReference>
<gene>
    <name evidence="5" type="primary">rpsI</name>
    <name evidence="8" type="ORF">COX38_01330</name>
</gene>
<dbReference type="InterPro" id="IPR020568">
    <property type="entry name" value="Ribosomal_Su5_D2-typ_SF"/>
</dbReference>
<dbReference type="InterPro" id="IPR014721">
    <property type="entry name" value="Ribsml_uS5_D2-typ_fold_subgr"/>
</dbReference>
<keyword evidence="3 5" id="KW-0687">Ribonucleoprotein</keyword>
<dbReference type="InterPro" id="IPR020574">
    <property type="entry name" value="Ribosomal_uS9_CS"/>
</dbReference>
<protein>
    <recommendedName>
        <fullName evidence="4 5">Small ribosomal subunit protein uS9</fullName>
    </recommendedName>
</protein>
<name>A0A2G9YSU3_9BACT</name>
<dbReference type="Proteomes" id="UP000229054">
    <property type="component" value="Unassembled WGS sequence"/>
</dbReference>
<evidence type="ECO:0000256" key="2">
    <source>
        <dbReference type="ARBA" id="ARBA00022980"/>
    </source>
</evidence>
<evidence type="ECO:0000256" key="6">
    <source>
        <dbReference type="RuleBase" id="RU003815"/>
    </source>
</evidence>
<comment type="caution">
    <text evidence="8">The sequence shown here is derived from an EMBL/GenBank/DDBJ whole genome shotgun (WGS) entry which is preliminary data.</text>
</comment>
<dbReference type="Gene3D" id="3.30.230.10">
    <property type="match status" value="1"/>
</dbReference>
<evidence type="ECO:0000256" key="4">
    <source>
        <dbReference type="ARBA" id="ARBA00035259"/>
    </source>
</evidence>
<feature type="compositionally biased region" description="Basic residues" evidence="7">
    <location>
        <begin position="19"/>
        <end position="30"/>
    </location>
</feature>
<reference evidence="8 9" key="1">
    <citation type="submission" date="2017-09" db="EMBL/GenBank/DDBJ databases">
        <title>Depth-based differentiation of microbial function through sediment-hosted aquifers and enrichment of novel symbionts in the deep terrestrial subsurface.</title>
        <authorList>
            <person name="Probst A.J."/>
            <person name="Ladd B."/>
            <person name="Jarett J.K."/>
            <person name="Geller-Mcgrath D.E."/>
            <person name="Sieber C.M."/>
            <person name="Emerson J.B."/>
            <person name="Anantharaman K."/>
            <person name="Thomas B.C."/>
            <person name="Malmstrom R."/>
            <person name="Stieglmeier M."/>
            <person name="Klingl A."/>
            <person name="Woyke T."/>
            <person name="Ryan C.M."/>
            <person name="Banfield J.F."/>
        </authorList>
    </citation>
    <scope>NUCLEOTIDE SEQUENCE [LARGE SCALE GENOMIC DNA]</scope>
    <source>
        <strain evidence="8">CG23_combo_of_CG06-09_8_20_14_all_39_25</strain>
    </source>
</reference>
<dbReference type="InterPro" id="IPR023035">
    <property type="entry name" value="Ribosomal_uS9_bac/plastid"/>
</dbReference>
<organism evidence="8 9">
    <name type="scientific">Candidatus Nealsonbacteria bacterium CG23_combo_of_CG06-09_8_20_14_all_39_25</name>
    <dbReference type="NCBI Taxonomy" id="1974723"/>
    <lineage>
        <taxon>Bacteria</taxon>
        <taxon>Candidatus Nealsoniibacteriota</taxon>
    </lineage>
</organism>
<evidence type="ECO:0000256" key="3">
    <source>
        <dbReference type="ARBA" id="ARBA00023274"/>
    </source>
</evidence>
<evidence type="ECO:0000313" key="8">
    <source>
        <dbReference type="EMBL" id="PIP22310.1"/>
    </source>
</evidence>